<comment type="subcellular location">
    <subcellularLocation>
        <location evidence="1">Cell membrane</location>
        <topology evidence="1">Multi-pass membrane protein</topology>
    </subcellularLocation>
</comment>
<keyword evidence="5" id="KW-1133">Transmembrane helix</keyword>
<evidence type="ECO:0000256" key="4">
    <source>
        <dbReference type="ARBA" id="ARBA00022692"/>
    </source>
</evidence>
<keyword evidence="4" id="KW-0812">Transmembrane</keyword>
<sequence>VLSCASILLRNGFGITFLWLDPMSRHLVLWSSFLGALVATREAQHIRIDAILRLLS</sequence>
<dbReference type="EMBL" id="UINC01059791">
    <property type="protein sequence ID" value="SVB83591.1"/>
    <property type="molecule type" value="Genomic_DNA"/>
</dbReference>
<feature type="non-terminal residue" evidence="8">
    <location>
        <position position="56"/>
    </location>
</feature>
<dbReference type="AlphaFoldDB" id="A0A382HAU3"/>
<gene>
    <name evidence="8" type="ORF">METZ01_LOCUS236445</name>
</gene>
<protein>
    <recommendedName>
        <fullName evidence="7">Tripartite ATP-independent periplasmic transporters DctQ component domain-containing protein</fullName>
    </recommendedName>
</protein>
<organism evidence="8">
    <name type="scientific">marine metagenome</name>
    <dbReference type="NCBI Taxonomy" id="408172"/>
    <lineage>
        <taxon>unclassified sequences</taxon>
        <taxon>metagenomes</taxon>
        <taxon>ecological metagenomes</taxon>
    </lineage>
</organism>
<evidence type="ECO:0000256" key="2">
    <source>
        <dbReference type="ARBA" id="ARBA00022448"/>
    </source>
</evidence>
<keyword evidence="6" id="KW-0472">Membrane</keyword>
<dbReference type="GO" id="GO:0005886">
    <property type="term" value="C:plasma membrane"/>
    <property type="evidence" value="ECO:0007669"/>
    <property type="project" value="UniProtKB-SubCell"/>
</dbReference>
<evidence type="ECO:0000313" key="8">
    <source>
        <dbReference type="EMBL" id="SVB83591.1"/>
    </source>
</evidence>
<keyword evidence="3" id="KW-1003">Cell membrane</keyword>
<name>A0A382HAU3_9ZZZZ</name>
<dbReference type="Pfam" id="PF04290">
    <property type="entry name" value="DctQ"/>
    <property type="match status" value="1"/>
</dbReference>
<accession>A0A382HAU3</accession>
<proteinExistence type="predicted"/>
<dbReference type="InterPro" id="IPR055348">
    <property type="entry name" value="DctQ"/>
</dbReference>
<evidence type="ECO:0000259" key="7">
    <source>
        <dbReference type="Pfam" id="PF04290"/>
    </source>
</evidence>
<evidence type="ECO:0000256" key="5">
    <source>
        <dbReference type="ARBA" id="ARBA00022989"/>
    </source>
</evidence>
<evidence type="ECO:0000256" key="1">
    <source>
        <dbReference type="ARBA" id="ARBA00004651"/>
    </source>
</evidence>
<feature type="non-terminal residue" evidence="8">
    <location>
        <position position="1"/>
    </location>
</feature>
<evidence type="ECO:0000256" key="6">
    <source>
        <dbReference type="ARBA" id="ARBA00023136"/>
    </source>
</evidence>
<evidence type="ECO:0000256" key="3">
    <source>
        <dbReference type="ARBA" id="ARBA00022475"/>
    </source>
</evidence>
<reference evidence="8" key="1">
    <citation type="submission" date="2018-05" db="EMBL/GenBank/DDBJ databases">
        <authorList>
            <person name="Lanie J.A."/>
            <person name="Ng W.-L."/>
            <person name="Kazmierczak K.M."/>
            <person name="Andrzejewski T.M."/>
            <person name="Davidsen T.M."/>
            <person name="Wayne K.J."/>
            <person name="Tettelin H."/>
            <person name="Glass J.I."/>
            <person name="Rusch D."/>
            <person name="Podicherti R."/>
            <person name="Tsui H.-C.T."/>
            <person name="Winkler M.E."/>
        </authorList>
    </citation>
    <scope>NUCLEOTIDE SEQUENCE</scope>
</reference>
<feature type="domain" description="Tripartite ATP-independent periplasmic transporters DctQ component" evidence="7">
    <location>
        <begin position="2"/>
        <end position="55"/>
    </location>
</feature>
<keyword evidence="2" id="KW-0813">Transport</keyword>